<protein>
    <submittedName>
        <fullName evidence="1">Uncharacterized protein</fullName>
    </submittedName>
</protein>
<evidence type="ECO:0000313" key="1">
    <source>
        <dbReference type="EMBL" id="QHT76201.1"/>
    </source>
</evidence>
<proteinExistence type="predicted"/>
<organism evidence="1">
    <name type="scientific">viral metagenome</name>
    <dbReference type="NCBI Taxonomy" id="1070528"/>
    <lineage>
        <taxon>unclassified sequences</taxon>
        <taxon>metagenomes</taxon>
        <taxon>organismal metagenomes</taxon>
    </lineage>
</organism>
<reference evidence="1" key="1">
    <citation type="journal article" date="2020" name="Nature">
        <title>Giant virus diversity and host interactions through global metagenomics.</title>
        <authorList>
            <person name="Schulz F."/>
            <person name="Roux S."/>
            <person name="Paez-Espino D."/>
            <person name="Jungbluth S."/>
            <person name="Walsh D.A."/>
            <person name="Denef V.J."/>
            <person name="McMahon K.D."/>
            <person name="Konstantinidis K.T."/>
            <person name="Eloe-Fadrosh E.A."/>
            <person name="Kyrpides N.C."/>
            <person name="Woyke T."/>
        </authorList>
    </citation>
    <scope>NUCLEOTIDE SEQUENCE</scope>
    <source>
        <strain evidence="1">GVMAG-M-3300023179-73</strain>
    </source>
</reference>
<name>A0A6C0H6J8_9ZZZZ</name>
<dbReference type="EMBL" id="MN739890">
    <property type="protein sequence ID" value="QHT76201.1"/>
    <property type="molecule type" value="Genomic_DNA"/>
</dbReference>
<dbReference type="AlphaFoldDB" id="A0A6C0H6J8"/>
<accession>A0A6C0H6J8</accession>
<sequence length="181" mass="21575">MFAGVWYLARLYINYNLSNTRDLEDKKYYIVLLGKQEMVYNSSPFYVYDYIKDSQKFKVFGCWGEEPMLSNVATTIEQNLVFKHNVLNCSIKDNKDGYHMDITSKWRECLYHFQGEAEMNKMKYFFTYLISISGIQSIKDKYLVIYVNDDSFSEHTYKIADIWEKYFCEVNDITQSDPIVI</sequence>